<organism evidence="1 2">
    <name type="scientific">Aminirod propionatiphilus</name>
    <dbReference type="NCBI Taxonomy" id="3415223"/>
    <lineage>
        <taxon>Bacteria</taxon>
        <taxon>Thermotogati</taxon>
        <taxon>Synergistota</taxon>
        <taxon>Synergistia</taxon>
        <taxon>Synergistales</taxon>
        <taxon>Aminiphilaceae</taxon>
        <taxon>Aminirod</taxon>
    </lineage>
</organism>
<keyword evidence="2" id="KW-1185">Reference proteome</keyword>
<accession>A0ACD1DY75</accession>
<reference evidence="1" key="1">
    <citation type="submission" date="2021-05" db="EMBL/GenBank/DDBJ databases">
        <title>An isolated secondary fermenter in methanogenic hydrocarbon-degrading communities.</title>
        <authorList>
            <person name="Liu Y.-F."/>
            <person name="Liu Z.-l."/>
        </authorList>
    </citation>
    <scope>NUCLEOTIDE SEQUENCE</scope>
    <source>
        <strain evidence="1">L-13</strain>
    </source>
</reference>
<sequence length="80" mass="9062">MAARGGARWTFVILLVLLGTFLGVYLQRFDVTAPFFRDVVRSGFDLRDVDLVFMQFGLSFHLRLNLGSLLGGLVSLWILR</sequence>
<proteinExistence type="predicted"/>
<gene>
    <name evidence="1" type="ORF">KIH16_04205</name>
</gene>
<protein>
    <submittedName>
        <fullName evidence="1">Uncharacterized protein</fullName>
    </submittedName>
</protein>
<evidence type="ECO:0000313" key="1">
    <source>
        <dbReference type="EMBL" id="QVL36977.1"/>
    </source>
</evidence>
<dbReference type="Proteomes" id="UP000682204">
    <property type="component" value="Chromosome"/>
</dbReference>
<evidence type="ECO:0000313" key="2">
    <source>
        <dbReference type="Proteomes" id="UP000682204"/>
    </source>
</evidence>
<dbReference type="EMBL" id="CP074691">
    <property type="protein sequence ID" value="QVL36977.1"/>
    <property type="molecule type" value="Genomic_DNA"/>
</dbReference>
<name>A0ACD1DY75_9BACT</name>